<evidence type="ECO:0000256" key="6">
    <source>
        <dbReference type="ARBA" id="ARBA00023098"/>
    </source>
</evidence>
<comment type="caution">
    <text evidence="10">The sequence shown here is derived from an EMBL/GenBank/DDBJ whole genome shotgun (WGS) entry which is preliminary data.</text>
</comment>
<dbReference type="EC" id="2.7.8.7" evidence="8"/>
<dbReference type="Pfam" id="PF01648">
    <property type="entry name" value="ACPS"/>
    <property type="match status" value="1"/>
</dbReference>
<feature type="binding site" evidence="8">
    <location>
        <position position="66"/>
    </location>
    <ligand>
        <name>Mg(2+)</name>
        <dbReference type="ChEBI" id="CHEBI:18420"/>
    </ligand>
</feature>
<feature type="domain" description="4'-phosphopantetheinyl transferase" evidence="9">
    <location>
        <begin position="14"/>
        <end position="107"/>
    </location>
</feature>
<evidence type="ECO:0000259" key="9">
    <source>
        <dbReference type="Pfam" id="PF01648"/>
    </source>
</evidence>
<evidence type="ECO:0000256" key="2">
    <source>
        <dbReference type="ARBA" id="ARBA00022679"/>
    </source>
</evidence>
<comment type="subcellular location">
    <subcellularLocation>
        <location evidence="8">Cytoplasm</location>
    </subcellularLocation>
</comment>
<dbReference type="EMBL" id="LZSF01000224">
    <property type="protein sequence ID" value="OBA82425.1"/>
    <property type="molecule type" value="Genomic_DNA"/>
</dbReference>
<protein>
    <recommendedName>
        <fullName evidence="8">Holo-[acyl-carrier-protein] synthase</fullName>
        <shortName evidence="8">Holo-ACP synthase</shortName>
        <ecNumber evidence="8">2.7.8.7</ecNumber>
    </recommendedName>
    <alternativeName>
        <fullName evidence="8">4'-phosphopantetheinyl transferase AcpS</fullName>
    </alternativeName>
</protein>
<dbReference type="GO" id="GO:0005737">
    <property type="term" value="C:cytoplasm"/>
    <property type="evidence" value="ECO:0007669"/>
    <property type="project" value="UniProtKB-SubCell"/>
</dbReference>
<evidence type="ECO:0000256" key="3">
    <source>
        <dbReference type="ARBA" id="ARBA00022723"/>
    </source>
</evidence>
<evidence type="ECO:0000313" key="11">
    <source>
        <dbReference type="Proteomes" id="UP000093962"/>
    </source>
</evidence>
<keyword evidence="4 8" id="KW-0276">Fatty acid metabolism</keyword>
<comment type="similarity">
    <text evidence="8">Belongs to the P-Pant transferase superfamily. AcpS family.</text>
</comment>
<comment type="catalytic activity">
    <reaction evidence="8">
        <text>apo-[ACP] + CoA = holo-[ACP] + adenosine 3',5'-bisphosphate + H(+)</text>
        <dbReference type="Rhea" id="RHEA:12068"/>
        <dbReference type="Rhea" id="RHEA-COMP:9685"/>
        <dbReference type="Rhea" id="RHEA-COMP:9690"/>
        <dbReference type="ChEBI" id="CHEBI:15378"/>
        <dbReference type="ChEBI" id="CHEBI:29999"/>
        <dbReference type="ChEBI" id="CHEBI:57287"/>
        <dbReference type="ChEBI" id="CHEBI:58343"/>
        <dbReference type="ChEBI" id="CHEBI:64479"/>
        <dbReference type="EC" id="2.7.8.7"/>
    </reaction>
</comment>
<proteinExistence type="inferred from homology"/>
<evidence type="ECO:0000256" key="4">
    <source>
        <dbReference type="ARBA" id="ARBA00022832"/>
    </source>
</evidence>
<dbReference type="NCBIfam" id="TIGR00556">
    <property type="entry name" value="pantethn_trn"/>
    <property type="match status" value="1"/>
</dbReference>
<dbReference type="AlphaFoldDB" id="A0A1A0MAJ4"/>
<keyword evidence="5 8" id="KW-0460">Magnesium</keyword>
<accession>A0A1A0MAJ4</accession>
<keyword evidence="6 8" id="KW-0443">Lipid metabolism</keyword>
<keyword evidence="8" id="KW-0963">Cytoplasm</keyword>
<dbReference type="InterPro" id="IPR008278">
    <property type="entry name" value="4-PPantetheinyl_Trfase_dom"/>
</dbReference>
<evidence type="ECO:0000256" key="1">
    <source>
        <dbReference type="ARBA" id="ARBA00022516"/>
    </source>
</evidence>
<dbReference type="InterPro" id="IPR037143">
    <property type="entry name" value="4-PPantetheinyl_Trfase_dom_sf"/>
</dbReference>
<gene>
    <name evidence="8" type="primary">acpS</name>
    <name evidence="10" type="ORF">A5642_27320</name>
</gene>
<comment type="cofactor">
    <cofactor evidence="8">
        <name>Mg(2+)</name>
        <dbReference type="ChEBI" id="CHEBI:18420"/>
    </cofactor>
</comment>
<keyword evidence="1 8" id="KW-0444">Lipid biosynthesis</keyword>
<dbReference type="GO" id="GO:0008897">
    <property type="term" value="F:holo-[acyl-carrier-protein] synthase activity"/>
    <property type="evidence" value="ECO:0007669"/>
    <property type="project" value="UniProtKB-UniRule"/>
</dbReference>
<keyword evidence="7 8" id="KW-0275">Fatty acid biosynthesis</keyword>
<organism evidence="10 11">
    <name type="scientific">Mycolicibacterium mucogenicum</name>
    <name type="common">Mycobacterium mucogenicum</name>
    <dbReference type="NCBI Taxonomy" id="56689"/>
    <lineage>
        <taxon>Bacteria</taxon>
        <taxon>Bacillati</taxon>
        <taxon>Actinomycetota</taxon>
        <taxon>Actinomycetes</taxon>
        <taxon>Mycobacteriales</taxon>
        <taxon>Mycobacteriaceae</taxon>
        <taxon>Mycolicibacterium</taxon>
    </lineage>
</organism>
<dbReference type="Gene3D" id="3.90.470.20">
    <property type="entry name" value="4'-phosphopantetheinyl transferase domain"/>
    <property type="match status" value="1"/>
</dbReference>
<evidence type="ECO:0000256" key="8">
    <source>
        <dbReference type="HAMAP-Rule" id="MF_00101"/>
    </source>
</evidence>
<sequence>MNPPEAQVPGAQIRVGCDVVSLGEIKHSLSAFGQRFLDKIYTADEQAACAGPDQVARLAARFAAKEAAIKAFSQPDAAFAPREIEIVTTARLPALRLFGAAAMLAAEQGWNQISVSLTHSDCHAAAVVVAVCSGTTHG</sequence>
<dbReference type="InterPro" id="IPR004568">
    <property type="entry name" value="Ppantetheine-prot_Trfase_dom"/>
</dbReference>
<reference evidence="10 11" key="1">
    <citation type="submission" date="2016-06" db="EMBL/GenBank/DDBJ databases">
        <authorList>
            <person name="Kjaerup R.B."/>
            <person name="Dalgaard T.S."/>
            <person name="Juul-Madsen H.R."/>
        </authorList>
    </citation>
    <scope>NUCLEOTIDE SEQUENCE [LARGE SCALE GENOMIC DNA]</scope>
    <source>
        <strain evidence="10 11">1199456.5</strain>
    </source>
</reference>
<keyword evidence="3 8" id="KW-0479">Metal-binding</keyword>
<evidence type="ECO:0000256" key="7">
    <source>
        <dbReference type="ARBA" id="ARBA00023160"/>
    </source>
</evidence>
<dbReference type="Proteomes" id="UP000093962">
    <property type="component" value="Unassembled WGS sequence"/>
</dbReference>
<dbReference type="OrthoDB" id="517356at2"/>
<dbReference type="SUPFAM" id="SSF56214">
    <property type="entry name" value="4'-phosphopantetheinyl transferase"/>
    <property type="match status" value="1"/>
</dbReference>
<evidence type="ECO:0000256" key="5">
    <source>
        <dbReference type="ARBA" id="ARBA00022842"/>
    </source>
</evidence>
<comment type="function">
    <text evidence="8">Transfers the 4'-phosphopantetheine moiety from coenzyme A to a Ser of acyl-carrier-protein.</text>
</comment>
<dbReference type="GO" id="GO:0000287">
    <property type="term" value="F:magnesium ion binding"/>
    <property type="evidence" value="ECO:0007669"/>
    <property type="project" value="UniProtKB-UniRule"/>
</dbReference>
<evidence type="ECO:0000313" key="10">
    <source>
        <dbReference type="EMBL" id="OBA82425.1"/>
    </source>
</evidence>
<feature type="binding site" evidence="8">
    <location>
        <position position="18"/>
    </location>
    <ligand>
        <name>Mg(2+)</name>
        <dbReference type="ChEBI" id="CHEBI:18420"/>
    </ligand>
</feature>
<name>A0A1A0MAJ4_MYCMU</name>
<keyword evidence="2 8" id="KW-0808">Transferase</keyword>
<dbReference type="InterPro" id="IPR002582">
    <property type="entry name" value="ACPS"/>
</dbReference>
<dbReference type="HAMAP" id="MF_00101">
    <property type="entry name" value="AcpS"/>
    <property type="match status" value="1"/>
</dbReference>
<dbReference type="GO" id="GO:0006633">
    <property type="term" value="P:fatty acid biosynthetic process"/>
    <property type="evidence" value="ECO:0007669"/>
    <property type="project" value="UniProtKB-UniRule"/>
</dbReference>